<dbReference type="Pfam" id="PF03401">
    <property type="entry name" value="TctC"/>
    <property type="match status" value="1"/>
</dbReference>
<dbReference type="Gene3D" id="3.40.190.10">
    <property type="entry name" value="Periplasmic binding protein-like II"/>
    <property type="match status" value="1"/>
</dbReference>
<gene>
    <name evidence="3" type="ORF">JJB11_10765</name>
</gene>
<dbReference type="InterPro" id="IPR042100">
    <property type="entry name" value="Bug_dom1"/>
</dbReference>
<feature type="signal peptide" evidence="2">
    <location>
        <begin position="1"/>
        <end position="25"/>
    </location>
</feature>
<feature type="chain" id="PRO_5037419115" evidence="2">
    <location>
        <begin position="26"/>
        <end position="326"/>
    </location>
</feature>
<organism evidence="3 4">
    <name type="scientific">Ramlibacter ginsenosidimutans</name>
    <dbReference type="NCBI Taxonomy" id="502333"/>
    <lineage>
        <taxon>Bacteria</taxon>
        <taxon>Pseudomonadati</taxon>
        <taxon>Pseudomonadota</taxon>
        <taxon>Betaproteobacteria</taxon>
        <taxon>Burkholderiales</taxon>
        <taxon>Comamonadaceae</taxon>
        <taxon>Ramlibacter</taxon>
    </lineage>
</organism>
<protein>
    <submittedName>
        <fullName evidence="3">Tripartite tricarboxylate transporter substrate binding protein BugD</fullName>
    </submittedName>
</protein>
<keyword evidence="4" id="KW-1185">Reference proteome</keyword>
<comment type="caution">
    <text evidence="3">The sequence shown here is derived from an EMBL/GenBank/DDBJ whole genome shotgun (WGS) entry which is preliminary data.</text>
</comment>
<evidence type="ECO:0000256" key="2">
    <source>
        <dbReference type="SAM" id="SignalP"/>
    </source>
</evidence>
<evidence type="ECO:0000256" key="1">
    <source>
        <dbReference type="ARBA" id="ARBA00006987"/>
    </source>
</evidence>
<keyword evidence="2" id="KW-0732">Signal</keyword>
<reference evidence="3" key="1">
    <citation type="journal article" date="2012" name="J. Microbiol. Biotechnol.">
        <title>Ramlibacter ginsenosidimutans sp. nov., with ginsenoside-converting activity.</title>
        <authorList>
            <person name="Wang L."/>
            <person name="An D.S."/>
            <person name="Kim S.G."/>
            <person name="Jin F.X."/>
            <person name="Kim S.C."/>
            <person name="Lee S.T."/>
            <person name="Im W.T."/>
        </authorList>
    </citation>
    <scope>NUCLEOTIDE SEQUENCE</scope>
    <source>
        <strain evidence="3">KACC 17527</strain>
    </source>
</reference>
<dbReference type="AlphaFoldDB" id="A0A934WLA8"/>
<sequence>MFRIAVSKWIAAFAALALPVASALADDYPSRSIALVVPFAAGGPTDTLGRILAERMTRSLGQTVVVENVTGAGGVIANSKVIKAAPDGYTAIIGHLGTHVLAPAVQGLQTDYLKEFEPVAVVATNPEVIVSRLDVPAKNLQELVAWVKANPGKVSYASGGAGTPSHIMAEDFSQKVAPLNIVHYRGAAPAMQDVVAGHVDLSFDQAATGLNFARSGKVRAYAVTSPTRVPSAPEIPTVDEAGLPGFYMSVWHGIWMPRGTPPEAIARFDTAVREALADPEVRRRFAELGQEIPPPEQQTPRGLAALHKAETEKWVPIIKSANIHAN</sequence>
<reference evidence="3" key="2">
    <citation type="submission" date="2021-01" db="EMBL/GenBank/DDBJ databases">
        <authorList>
            <person name="Kang M."/>
        </authorList>
    </citation>
    <scope>NUCLEOTIDE SEQUENCE</scope>
    <source>
        <strain evidence="3">KACC 17527</strain>
    </source>
</reference>
<accession>A0A934WLA8</accession>
<dbReference type="Gene3D" id="3.40.190.150">
    <property type="entry name" value="Bordetella uptake gene, domain 1"/>
    <property type="match status" value="1"/>
</dbReference>
<proteinExistence type="inferred from homology"/>
<dbReference type="PANTHER" id="PTHR42928">
    <property type="entry name" value="TRICARBOXYLATE-BINDING PROTEIN"/>
    <property type="match status" value="1"/>
</dbReference>
<dbReference type="PANTHER" id="PTHR42928:SF5">
    <property type="entry name" value="BLR1237 PROTEIN"/>
    <property type="match status" value="1"/>
</dbReference>
<dbReference type="Proteomes" id="UP000630528">
    <property type="component" value="Unassembled WGS sequence"/>
</dbReference>
<name>A0A934WLA8_9BURK</name>
<dbReference type="EMBL" id="JAEPWM010000003">
    <property type="protein sequence ID" value="MBK6006574.1"/>
    <property type="molecule type" value="Genomic_DNA"/>
</dbReference>
<dbReference type="PIRSF" id="PIRSF017082">
    <property type="entry name" value="YflP"/>
    <property type="match status" value="1"/>
</dbReference>
<dbReference type="InterPro" id="IPR005064">
    <property type="entry name" value="BUG"/>
</dbReference>
<dbReference type="RefSeq" id="WP_201170238.1">
    <property type="nucleotide sequence ID" value="NZ_JAEPWM010000003.1"/>
</dbReference>
<dbReference type="SUPFAM" id="SSF53850">
    <property type="entry name" value="Periplasmic binding protein-like II"/>
    <property type="match status" value="1"/>
</dbReference>
<evidence type="ECO:0000313" key="3">
    <source>
        <dbReference type="EMBL" id="MBK6006574.1"/>
    </source>
</evidence>
<evidence type="ECO:0000313" key="4">
    <source>
        <dbReference type="Proteomes" id="UP000630528"/>
    </source>
</evidence>
<comment type="similarity">
    <text evidence="1">Belongs to the UPF0065 (bug) family.</text>
</comment>